<evidence type="ECO:0000256" key="3">
    <source>
        <dbReference type="ARBA" id="ARBA00022833"/>
    </source>
</evidence>
<dbReference type="InterPro" id="IPR006612">
    <property type="entry name" value="THAP_Znf"/>
</dbReference>
<feature type="compositionally biased region" description="Polar residues" evidence="6">
    <location>
        <begin position="406"/>
        <end position="424"/>
    </location>
</feature>
<feature type="compositionally biased region" description="Low complexity" evidence="6">
    <location>
        <begin position="100"/>
        <end position="116"/>
    </location>
</feature>
<keyword evidence="9" id="KW-1185">Reference proteome</keyword>
<proteinExistence type="predicted"/>
<dbReference type="SMART" id="SM00980">
    <property type="entry name" value="THAP"/>
    <property type="match status" value="1"/>
</dbReference>
<evidence type="ECO:0000313" key="8">
    <source>
        <dbReference type="EMBL" id="TGZ74441.1"/>
    </source>
</evidence>
<feature type="compositionally biased region" description="Polar residues" evidence="6">
    <location>
        <begin position="478"/>
        <end position="488"/>
    </location>
</feature>
<name>A0A4S2MCV2_OPIFE</name>
<dbReference type="GO" id="GO:0001221">
    <property type="term" value="F:transcription coregulator binding"/>
    <property type="evidence" value="ECO:0007669"/>
    <property type="project" value="TreeGrafter"/>
</dbReference>
<evidence type="ECO:0000259" key="7">
    <source>
        <dbReference type="PROSITE" id="PS50950"/>
    </source>
</evidence>
<evidence type="ECO:0000256" key="2">
    <source>
        <dbReference type="ARBA" id="ARBA00022771"/>
    </source>
</evidence>
<dbReference type="Proteomes" id="UP000308267">
    <property type="component" value="Unassembled WGS sequence"/>
</dbReference>
<dbReference type="EMBL" id="SJOL01001804">
    <property type="protein sequence ID" value="TGZ74441.1"/>
    <property type="molecule type" value="Genomic_DNA"/>
</dbReference>
<dbReference type="AlphaFoldDB" id="A0A4S2MCV2"/>
<dbReference type="GO" id="GO:0003677">
    <property type="term" value="F:DNA binding"/>
    <property type="evidence" value="ECO:0007669"/>
    <property type="project" value="UniProtKB-UniRule"/>
</dbReference>
<dbReference type="Pfam" id="PF05485">
    <property type="entry name" value="THAP"/>
    <property type="match status" value="1"/>
</dbReference>
<dbReference type="SUPFAM" id="SSF57716">
    <property type="entry name" value="Glucocorticoid receptor-like (DNA-binding domain)"/>
    <property type="match status" value="1"/>
</dbReference>
<dbReference type="GO" id="GO:0003714">
    <property type="term" value="F:transcription corepressor activity"/>
    <property type="evidence" value="ECO:0007669"/>
    <property type="project" value="TreeGrafter"/>
</dbReference>
<keyword evidence="2 5" id="KW-0863">Zinc-finger</keyword>
<dbReference type="GO" id="GO:0008270">
    <property type="term" value="F:zinc ion binding"/>
    <property type="evidence" value="ECO:0007669"/>
    <property type="project" value="UniProtKB-KW"/>
</dbReference>
<keyword evidence="1" id="KW-0479">Metal-binding</keyword>
<keyword evidence="4 5" id="KW-0238">DNA-binding</keyword>
<dbReference type="PROSITE" id="PS50950">
    <property type="entry name" value="ZF_THAP"/>
    <property type="match status" value="1"/>
</dbReference>
<feature type="region of interest" description="Disordered" evidence="6">
    <location>
        <begin position="404"/>
        <end position="424"/>
    </location>
</feature>
<dbReference type="PANTHER" id="PTHR46029">
    <property type="entry name" value="C-TERMINAL-BINDING PROTEIN"/>
    <property type="match status" value="1"/>
</dbReference>
<gene>
    <name evidence="8" type="ORF">CRM22_000920</name>
</gene>
<protein>
    <recommendedName>
        <fullName evidence="7">THAP-type domain-containing protein</fullName>
    </recommendedName>
</protein>
<dbReference type="GO" id="GO:0003713">
    <property type="term" value="F:transcription coactivator activity"/>
    <property type="evidence" value="ECO:0007669"/>
    <property type="project" value="TreeGrafter"/>
</dbReference>
<dbReference type="GO" id="GO:0006357">
    <property type="term" value="P:regulation of transcription by RNA polymerase II"/>
    <property type="evidence" value="ECO:0007669"/>
    <property type="project" value="TreeGrafter"/>
</dbReference>
<dbReference type="PANTHER" id="PTHR46029:SF7">
    <property type="entry name" value="C-TERMINAL-BINDING PROTEIN"/>
    <property type="match status" value="1"/>
</dbReference>
<dbReference type="STRING" id="147828.A0A4S2MCV2"/>
<reference evidence="8 9" key="1">
    <citation type="journal article" date="2019" name="BMC Genomics">
        <title>New insights from Opisthorchis felineus genome: update on genomics of the epidemiologically important liver flukes.</title>
        <authorList>
            <person name="Ershov N.I."/>
            <person name="Mordvinov V.A."/>
            <person name="Prokhortchouk E.B."/>
            <person name="Pakharukova M.Y."/>
            <person name="Gunbin K.V."/>
            <person name="Ustyantsev K."/>
            <person name="Genaev M.A."/>
            <person name="Blinov A.G."/>
            <person name="Mazur A."/>
            <person name="Boulygina E."/>
            <person name="Tsygankova S."/>
            <person name="Khrameeva E."/>
            <person name="Chekanov N."/>
            <person name="Fan G."/>
            <person name="Xiao A."/>
            <person name="Zhang H."/>
            <person name="Xu X."/>
            <person name="Yang H."/>
            <person name="Solovyev V."/>
            <person name="Lee S.M."/>
            <person name="Liu X."/>
            <person name="Afonnikov D.A."/>
            <person name="Skryabin K.G."/>
        </authorList>
    </citation>
    <scope>NUCLEOTIDE SEQUENCE [LARGE SCALE GENOMIC DNA]</scope>
    <source>
        <strain evidence="8">AK-0245</strain>
        <tissue evidence="8">Whole organism</tissue>
    </source>
</reference>
<dbReference type="GO" id="GO:0005634">
    <property type="term" value="C:nucleus"/>
    <property type="evidence" value="ECO:0007669"/>
    <property type="project" value="TreeGrafter"/>
</dbReference>
<organism evidence="8 9">
    <name type="scientific">Opisthorchis felineus</name>
    <dbReference type="NCBI Taxonomy" id="147828"/>
    <lineage>
        <taxon>Eukaryota</taxon>
        <taxon>Metazoa</taxon>
        <taxon>Spiralia</taxon>
        <taxon>Lophotrochozoa</taxon>
        <taxon>Platyhelminthes</taxon>
        <taxon>Trematoda</taxon>
        <taxon>Digenea</taxon>
        <taxon>Opisthorchiida</taxon>
        <taxon>Opisthorchiata</taxon>
        <taxon>Opisthorchiidae</taxon>
        <taxon>Opisthorchis</taxon>
    </lineage>
</organism>
<feature type="region of interest" description="Disordered" evidence="6">
    <location>
        <begin position="476"/>
        <end position="508"/>
    </location>
</feature>
<evidence type="ECO:0000256" key="1">
    <source>
        <dbReference type="ARBA" id="ARBA00022723"/>
    </source>
</evidence>
<feature type="region of interest" description="Disordered" evidence="6">
    <location>
        <begin position="100"/>
        <end position="120"/>
    </location>
</feature>
<evidence type="ECO:0000313" key="9">
    <source>
        <dbReference type="Proteomes" id="UP000308267"/>
    </source>
</evidence>
<evidence type="ECO:0000256" key="6">
    <source>
        <dbReference type="SAM" id="MobiDB-lite"/>
    </source>
</evidence>
<evidence type="ECO:0000256" key="4">
    <source>
        <dbReference type="ARBA" id="ARBA00023125"/>
    </source>
</evidence>
<accession>A0A4S2MCV2</accession>
<evidence type="ECO:0000256" key="5">
    <source>
        <dbReference type="PROSITE-ProRule" id="PRU00309"/>
    </source>
</evidence>
<comment type="caution">
    <text evidence="8">The sequence shown here is derived from an EMBL/GenBank/DDBJ whole genome shotgun (WGS) entry which is preliminary data.</text>
</comment>
<keyword evidence="3" id="KW-0862">Zinc</keyword>
<sequence>MPTTCGFPNCRFRSRYRGAEDNRHFYRVPKKPAVLRKRWLDAIGRTEETIVSQLRVCSGHFHGGEKHEGDIPVADPSVDPLVRIELPPKPARILSTAASPRSGFSLRGGRSRGCGSTLKTKPNILRSGMMNFFNRNGNYNALNTNTTKFANSHPSSCLYGSSTTEHRPYNKWLLNPFASPFEEQASLSDVPKSQNDIGENPVGPGNFISTLQGSEKKSFVKSQSITPGFNAYNYDNHLAPERPAQGMRPHFPFTPLLPLSHGFTNISAKPHMSGMPFKSSSKSSSFEGLSPLTDSSHKVCLTQHPVGGSQPATSVAALKFSQWITSLQSMFGSKHTDGHFNMQLFSNMFLKMLEKHAPITGPCEAMQSETYPLNFQETPTVCEISSSEAAANISGRQLNGKLMSPVSESSKFGQSKMHQNSFSGWPSAGGSSFPAMQIHPINLTNPIHQIRPNLHHDFFSENALICDQYDKNGKLRTEANSSDNQVSSDIVRRPIKLPRTGPGSKVDQGESSLVFDEFSNSVASQRNGSAQKPMVVFHGISNSSHELTVLEDIADVIIMSTHVESERLERIYREATDLVIHPDSKPSHDQWNQFVNLRSVWLITEGRCSGICDNPVQGVKFNAIPRELFNVELLCEFIVSLLLVTTNRVVQFERPRHVLLKRPFSVPLDLRESRWCSSSAPHNRRDIPKRNMIAPNSEIVDDNNWDAMPLVMLPSKRCYGQSLRELKIGIIAQDTLIKNLVISLCAFGCTIFVHQSNWTEDIGQLDHTRRFVNMEQMVAEVDWLVVLAGYKCVTDEVGTFVNDNSGAGQLITDSLLLKLKQGASLLCLSGNQTFPFGMHALRNALLTGQLTTVLLGGGGGKVSLECFRHPNLTYLPDYTAQILLNAKEYRVFVARIIRQSLLKRKQCSIEANQPTVSPLGIKNLLPYPKSSLFENHPFVQSICGNDSILNHGPKPSDLSYSSKKVDEENVTTQRKFGTDSPISVKKSNFCITSLVTSTTPVDYSRTCSKQPILRFGGIKEHETIL</sequence>
<dbReference type="OrthoDB" id="7312725at2759"/>
<feature type="domain" description="THAP-type" evidence="7">
    <location>
        <begin position="1"/>
        <end position="79"/>
    </location>
</feature>
<dbReference type="GO" id="GO:0140297">
    <property type="term" value="F:DNA-binding transcription factor binding"/>
    <property type="evidence" value="ECO:0007669"/>
    <property type="project" value="TreeGrafter"/>
</dbReference>
<dbReference type="InterPro" id="IPR051638">
    <property type="entry name" value="CTBP_dehydrogenase"/>
</dbReference>